<gene>
    <name evidence="1" type="primary">orf99</name>
</gene>
<sequence length="99" mass="11178">MAFAAILTESYTLLSLVKIFKTSILFKGFPAPLCLVFTNIGWFSPDLAADILARVSFERIFPKCKADRWSRASRESLRFLNLTKVSSVCLDLVVILLFD</sequence>
<dbReference type="EMBL" id="MK820634">
    <property type="protein sequence ID" value="QCW06818.1"/>
    <property type="molecule type" value="Genomic_DNA"/>
</dbReference>
<accession>A0A4Y5MZY1</accession>
<geneLocation type="mitochondrion" evidence="1"/>
<dbReference type="AlphaFoldDB" id="A0A4Y5MZY1"/>
<dbReference type="GeneID" id="40512568"/>
<name>A0A4Y5MZY1_9PEZI</name>
<keyword evidence="1" id="KW-0496">Mitochondrion</keyword>
<organism evidence="1">
    <name type="scientific">Dactylella tenuis</name>
    <dbReference type="NCBI Taxonomy" id="383872"/>
    <lineage>
        <taxon>Eukaryota</taxon>
        <taxon>Fungi</taxon>
        <taxon>Dikarya</taxon>
        <taxon>Ascomycota</taxon>
        <taxon>Pezizomycotina</taxon>
        <taxon>Orbiliomycetes</taxon>
        <taxon>Orbiliales</taxon>
        <taxon>Orbiliaceae</taxon>
        <taxon>Dactylella</taxon>
    </lineage>
</organism>
<reference evidence="1" key="1">
    <citation type="submission" date="2019-04" db="EMBL/GenBank/DDBJ databases">
        <authorList>
            <person name="Yu Z."/>
            <person name="Deng C."/>
        </authorList>
    </citation>
    <scope>NUCLEOTIDE SEQUENCE</scope>
</reference>
<dbReference type="RefSeq" id="YP_009663679.1">
    <property type="nucleotide sequence ID" value="NC_042947.1"/>
</dbReference>
<evidence type="ECO:0000313" key="1">
    <source>
        <dbReference type="EMBL" id="QCW06818.1"/>
    </source>
</evidence>
<protein>
    <submittedName>
        <fullName evidence="1">Uncharacterized protein</fullName>
    </submittedName>
</protein>
<proteinExistence type="predicted"/>